<dbReference type="OrthoDB" id="7605542at2"/>
<dbReference type="PANTHER" id="PTHR30250">
    <property type="entry name" value="PST FAMILY PREDICTED COLANIC ACID TRANSPORTER"/>
    <property type="match status" value="1"/>
</dbReference>
<sequence length="455" mass="49028">MKRLITAMSGNRLTARLLRSTSWVLVGFGGAQAIRLASNLILTRILFPEAFGLMALVTVITVGLMMFSDVGIGPSISQSRRGDDPAFLNTAWSIQIMRGFTLWGLTLLLAWPVARFYDQPDLVLYLPIAGLALVITGFLPTRIETAHRHLAFGRLTVLDLTAQAIGLGLMVVVALATQSVIALVLGGLFTATAKLFLTTRFLPGPRNRFGIERAALREQVHFGKWIFLSTAFAFVSGQGDKAILGKLLALGTLGIYNIGYFLASFPIMLGMSMAQQMLIPVFRDRPPTESRANRARLRKMRFCMSGGLFALLGLMAFAGPWVVELLYDDRYMQAGAMVVLLACGFLPQAMGLSYDRAALAAGDSRGAFVFSGVRSTVQMGLLWVGFQWFGLLGGIASFGIAMVLVHPMLIRLARRHGAWDALHDAVFAALALAIAAGAILLHADAIAALSAPAAP</sequence>
<dbReference type="PANTHER" id="PTHR30250:SF10">
    <property type="entry name" value="LIPOPOLYSACCHARIDE BIOSYNTHESIS PROTEIN WZXC"/>
    <property type="match status" value="1"/>
</dbReference>
<evidence type="ECO:0000313" key="9">
    <source>
        <dbReference type="Proteomes" id="UP000281128"/>
    </source>
</evidence>
<dbReference type="EMBL" id="RAPE01000002">
    <property type="protein sequence ID" value="RKF15363.1"/>
    <property type="molecule type" value="Genomic_DNA"/>
</dbReference>
<reference evidence="8 9" key="1">
    <citation type="submission" date="2018-09" db="EMBL/GenBank/DDBJ databases">
        <title>Roseovarius spongiae sp. nov., isolated from a marine sponge.</title>
        <authorList>
            <person name="Zhuang L."/>
            <person name="Luo L."/>
        </authorList>
    </citation>
    <scope>NUCLEOTIDE SEQUENCE [LARGE SCALE GENOMIC DNA]</scope>
    <source>
        <strain evidence="8 9">HN-E21</strain>
    </source>
</reference>
<gene>
    <name evidence="8" type="ORF">D6850_11140</name>
</gene>
<evidence type="ECO:0000256" key="2">
    <source>
        <dbReference type="ARBA" id="ARBA00007430"/>
    </source>
</evidence>
<evidence type="ECO:0000256" key="3">
    <source>
        <dbReference type="ARBA" id="ARBA00022475"/>
    </source>
</evidence>
<feature type="transmembrane region" description="Helical" evidence="7">
    <location>
        <begin position="222"/>
        <end position="238"/>
    </location>
</feature>
<feature type="transmembrane region" description="Helical" evidence="7">
    <location>
        <begin position="425"/>
        <end position="449"/>
    </location>
</feature>
<keyword evidence="9" id="KW-1185">Reference proteome</keyword>
<keyword evidence="3" id="KW-1003">Cell membrane</keyword>
<evidence type="ECO:0000256" key="7">
    <source>
        <dbReference type="SAM" id="Phobius"/>
    </source>
</evidence>
<evidence type="ECO:0000313" key="8">
    <source>
        <dbReference type="EMBL" id="RKF15363.1"/>
    </source>
</evidence>
<dbReference type="GO" id="GO:0005886">
    <property type="term" value="C:plasma membrane"/>
    <property type="evidence" value="ECO:0007669"/>
    <property type="project" value="UniProtKB-SubCell"/>
</dbReference>
<evidence type="ECO:0000256" key="6">
    <source>
        <dbReference type="ARBA" id="ARBA00023136"/>
    </source>
</evidence>
<comment type="similarity">
    <text evidence="2">Belongs to the polysaccharide synthase family.</text>
</comment>
<feature type="transmembrane region" description="Helical" evidence="7">
    <location>
        <begin position="302"/>
        <end position="322"/>
    </location>
</feature>
<dbReference type="RefSeq" id="WP_121166749.1">
    <property type="nucleotide sequence ID" value="NZ_RAPE01000002.1"/>
</dbReference>
<feature type="transmembrane region" description="Helical" evidence="7">
    <location>
        <begin position="392"/>
        <end position="413"/>
    </location>
</feature>
<dbReference type="Proteomes" id="UP000281128">
    <property type="component" value="Unassembled WGS sequence"/>
</dbReference>
<feature type="transmembrane region" description="Helical" evidence="7">
    <location>
        <begin position="49"/>
        <end position="67"/>
    </location>
</feature>
<comment type="subcellular location">
    <subcellularLocation>
        <location evidence="1">Cell membrane</location>
        <topology evidence="1">Multi-pass membrane protein</topology>
    </subcellularLocation>
</comment>
<feature type="transmembrane region" description="Helical" evidence="7">
    <location>
        <begin position="122"/>
        <end position="139"/>
    </location>
</feature>
<keyword evidence="6 7" id="KW-0472">Membrane</keyword>
<feature type="transmembrane region" description="Helical" evidence="7">
    <location>
        <begin position="87"/>
        <end position="110"/>
    </location>
</feature>
<evidence type="ECO:0000256" key="1">
    <source>
        <dbReference type="ARBA" id="ARBA00004651"/>
    </source>
</evidence>
<organism evidence="8 9">
    <name type="scientific">Roseovarius spongiae</name>
    <dbReference type="NCBI Taxonomy" id="2320272"/>
    <lineage>
        <taxon>Bacteria</taxon>
        <taxon>Pseudomonadati</taxon>
        <taxon>Pseudomonadota</taxon>
        <taxon>Alphaproteobacteria</taxon>
        <taxon>Rhodobacterales</taxon>
        <taxon>Roseobacteraceae</taxon>
        <taxon>Roseovarius</taxon>
    </lineage>
</organism>
<keyword evidence="4 7" id="KW-0812">Transmembrane</keyword>
<dbReference type="InterPro" id="IPR050833">
    <property type="entry name" value="Poly_Biosynth_Transport"/>
</dbReference>
<feature type="transmembrane region" description="Helical" evidence="7">
    <location>
        <begin position="258"/>
        <end position="282"/>
    </location>
</feature>
<protein>
    <submittedName>
        <fullName evidence="8">Polysaccharide biosynthesis protein</fullName>
    </submittedName>
</protein>
<keyword evidence="5 7" id="KW-1133">Transmembrane helix</keyword>
<proteinExistence type="inferred from homology"/>
<dbReference type="Pfam" id="PF13440">
    <property type="entry name" value="Polysacc_synt_3"/>
    <property type="match status" value="1"/>
</dbReference>
<comment type="caution">
    <text evidence="8">The sequence shown here is derived from an EMBL/GenBank/DDBJ whole genome shotgun (WGS) entry which is preliminary data.</text>
</comment>
<evidence type="ECO:0000256" key="5">
    <source>
        <dbReference type="ARBA" id="ARBA00022989"/>
    </source>
</evidence>
<evidence type="ECO:0000256" key="4">
    <source>
        <dbReference type="ARBA" id="ARBA00022692"/>
    </source>
</evidence>
<dbReference type="AlphaFoldDB" id="A0A3A8BA72"/>
<accession>A0A3A8BA72</accession>
<name>A0A3A8BA72_9RHOB</name>